<feature type="transmembrane region" description="Helical" evidence="5">
    <location>
        <begin position="127"/>
        <end position="145"/>
    </location>
</feature>
<dbReference type="EMBL" id="VUNN01000006">
    <property type="protein sequence ID" value="MSU06093.1"/>
    <property type="molecule type" value="Genomic_DNA"/>
</dbReference>
<dbReference type="Gene3D" id="3.30.750.24">
    <property type="entry name" value="STAS domain"/>
    <property type="match status" value="1"/>
</dbReference>
<accession>A0A7X2PCT5</accession>
<feature type="transmembrane region" description="Helical" evidence="5">
    <location>
        <begin position="26"/>
        <end position="45"/>
    </location>
</feature>
<dbReference type="SUPFAM" id="SSF52091">
    <property type="entry name" value="SpoIIaa-like"/>
    <property type="match status" value="1"/>
</dbReference>
<keyword evidence="4 5" id="KW-0472">Membrane</keyword>
<dbReference type="GO" id="GO:0016020">
    <property type="term" value="C:membrane"/>
    <property type="evidence" value="ECO:0007669"/>
    <property type="project" value="UniProtKB-SubCell"/>
</dbReference>
<dbReference type="InterPro" id="IPR036513">
    <property type="entry name" value="STAS_dom_sf"/>
</dbReference>
<evidence type="ECO:0000313" key="8">
    <source>
        <dbReference type="Proteomes" id="UP000460549"/>
    </source>
</evidence>
<dbReference type="RefSeq" id="WP_154425069.1">
    <property type="nucleotide sequence ID" value="NZ_JAQYPZ010000205.1"/>
</dbReference>
<feature type="transmembrane region" description="Helical" evidence="5">
    <location>
        <begin position="381"/>
        <end position="410"/>
    </location>
</feature>
<dbReference type="GO" id="GO:0055085">
    <property type="term" value="P:transmembrane transport"/>
    <property type="evidence" value="ECO:0007669"/>
    <property type="project" value="InterPro"/>
</dbReference>
<dbReference type="InterPro" id="IPR001902">
    <property type="entry name" value="SLC26A/SulP_fam"/>
</dbReference>
<dbReference type="InterPro" id="IPR002645">
    <property type="entry name" value="STAS_dom"/>
</dbReference>
<feature type="transmembrane region" description="Helical" evidence="5">
    <location>
        <begin position="52"/>
        <end position="73"/>
    </location>
</feature>
<dbReference type="Proteomes" id="UP000460549">
    <property type="component" value="Unassembled WGS sequence"/>
</dbReference>
<organism evidence="7 8">
    <name type="scientific">Bullifex porci</name>
    <dbReference type="NCBI Taxonomy" id="2606638"/>
    <lineage>
        <taxon>Bacteria</taxon>
        <taxon>Pseudomonadati</taxon>
        <taxon>Spirochaetota</taxon>
        <taxon>Spirochaetia</taxon>
        <taxon>Spirochaetales</taxon>
        <taxon>Spirochaetaceae</taxon>
        <taxon>Bullifex</taxon>
    </lineage>
</organism>
<feature type="transmembrane region" description="Helical" evidence="5">
    <location>
        <begin position="245"/>
        <end position="268"/>
    </location>
</feature>
<proteinExistence type="predicted"/>
<evidence type="ECO:0000256" key="2">
    <source>
        <dbReference type="ARBA" id="ARBA00022692"/>
    </source>
</evidence>
<comment type="caution">
    <text evidence="7">The sequence shown here is derived from an EMBL/GenBank/DDBJ whole genome shotgun (WGS) entry which is preliminary data.</text>
</comment>
<dbReference type="Pfam" id="PF01740">
    <property type="entry name" value="STAS"/>
    <property type="match status" value="1"/>
</dbReference>
<comment type="subcellular location">
    <subcellularLocation>
        <location evidence="1">Membrane</location>
        <topology evidence="1">Multi-pass membrane protein</topology>
    </subcellularLocation>
</comment>
<evidence type="ECO:0000256" key="5">
    <source>
        <dbReference type="SAM" id="Phobius"/>
    </source>
</evidence>
<keyword evidence="2 5" id="KW-0812">Transmembrane</keyword>
<keyword evidence="3 5" id="KW-1133">Transmembrane helix</keyword>
<evidence type="ECO:0000256" key="1">
    <source>
        <dbReference type="ARBA" id="ARBA00004141"/>
    </source>
</evidence>
<dbReference type="InterPro" id="IPR011547">
    <property type="entry name" value="SLC26A/SulP_dom"/>
</dbReference>
<feature type="domain" description="STAS" evidence="6">
    <location>
        <begin position="430"/>
        <end position="522"/>
    </location>
</feature>
<evidence type="ECO:0000256" key="4">
    <source>
        <dbReference type="ARBA" id="ARBA00023136"/>
    </source>
</evidence>
<feature type="transmembrane region" description="Helical" evidence="5">
    <location>
        <begin position="93"/>
        <end position="115"/>
    </location>
</feature>
<dbReference type="PANTHER" id="PTHR11814">
    <property type="entry name" value="SULFATE TRANSPORTER"/>
    <property type="match status" value="1"/>
</dbReference>
<dbReference type="Pfam" id="PF00916">
    <property type="entry name" value="Sulfate_transp"/>
    <property type="match status" value="1"/>
</dbReference>
<feature type="transmembrane region" description="Helical" evidence="5">
    <location>
        <begin position="202"/>
        <end position="225"/>
    </location>
</feature>
<gene>
    <name evidence="7" type="ORF">FYJ80_04800</name>
</gene>
<feature type="transmembrane region" description="Helical" evidence="5">
    <location>
        <begin position="165"/>
        <end position="190"/>
    </location>
</feature>
<protein>
    <submittedName>
        <fullName evidence="7">SulP family inorganic anion transporter</fullName>
    </submittedName>
</protein>
<evidence type="ECO:0000259" key="6">
    <source>
        <dbReference type="PROSITE" id="PS50801"/>
    </source>
</evidence>
<sequence>MQINNYFTILKKEFSGYNASAFMKDALAGITCTAVALPLALAFGVSSGADAASGLICAIIAGLVIGGLSGASYQISGPTGAMAAILLSLSATYGLQGVFAAGFLSGLLLLLFALFKVGKLVSFIPKPVITGFTSGIAIIIALGQVDNAFGTVSQGSSAIIKLGSYFTLGFHPVLSAVFYTVLCALIMILWPKKFNKVFPSSLLAIIVALIVQLIFNLDVATVGAIPRTLLPEERLMFSSLNPGYLVQFISPALSIALLGMIESLLCGASGGKMKGEKIDATQELYAQGIGNALIPFFGGIPATAAIARTSVAIKSGGVTRMVSIVHSIGLLLSMFLLSPFMAKIPLAALSGVLMVTAWRMNEWETIHVIFSKKLKTSIAQFLVTMIATVVFDLTTAILIGVGLSMLLFVLRASSDLTIEVEKATNDTCALFINGMLFFGNQDKITNVVNKLTSEGYRKFVFSLRGVSQIDHSGAEELGSILEEFKSRGMRVALCGLQPEVEKMLERVGVEYKEYKSPNHKEF</sequence>
<name>A0A7X2PCT5_9SPIO</name>
<keyword evidence="8" id="KW-1185">Reference proteome</keyword>
<dbReference type="CDD" id="cd07042">
    <property type="entry name" value="STAS_SulP_like_sulfate_transporter"/>
    <property type="match status" value="1"/>
</dbReference>
<evidence type="ECO:0000313" key="7">
    <source>
        <dbReference type="EMBL" id="MSU06093.1"/>
    </source>
</evidence>
<evidence type="ECO:0000256" key="3">
    <source>
        <dbReference type="ARBA" id="ARBA00022989"/>
    </source>
</evidence>
<dbReference type="AlphaFoldDB" id="A0A7X2PCT5"/>
<dbReference type="PROSITE" id="PS50801">
    <property type="entry name" value="STAS"/>
    <property type="match status" value="1"/>
</dbReference>
<reference evidence="7 8" key="1">
    <citation type="submission" date="2019-08" db="EMBL/GenBank/DDBJ databases">
        <title>In-depth cultivation of the pig gut microbiome towards novel bacterial diversity and tailored functional studies.</title>
        <authorList>
            <person name="Wylensek D."/>
            <person name="Hitch T.C.A."/>
            <person name="Clavel T."/>
        </authorList>
    </citation>
    <scope>NUCLEOTIDE SEQUENCE [LARGE SCALE GENOMIC DNA]</scope>
    <source>
        <strain evidence="7 8">NM-380-WT-3C1</strain>
    </source>
</reference>